<evidence type="ECO:0000256" key="1">
    <source>
        <dbReference type="SAM" id="MobiDB-lite"/>
    </source>
</evidence>
<feature type="compositionally biased region" description="Pro residues" evidence="1">
    <location>
        <begin position="1"/>
        <end position="13"/>
    </location>
</feature>
<dbReference type="STRING" id="1005944.SAMN05192576_0807"/>
<organism evidence="4 5">
    <name type="scientific">Nocardioides szechwanensis</name>
    <dbReference type="NCBI Taxonomy" id="1005944"/>
    <lineage>
        <taxon>Bacteria</taxon>
        <taxon>Bacillati</taxon>
        <taxon>Actinomycetota</taxon>
        <taxon>Actinomycetes</taxon>
        <taxon>Propionibacteriales</taxon>
        <taxon>Nocardioidaceae</taxon>
        <taxon>Nocardioides</taxon>
    </lineage>
</organism>
<accession>A0A1G9VMJ3</accession>
<dbReference type="InterPro" id="IPR025241">
    <property type="entry name" value="DUF4190"/>
</dbReference>
<protein>
    <recommendedName>
        <fullName evidence="3">DUF4190 domain-containing protein</fullName>
    </recommendedName>
</protein>
<evidence type="ECO:0000313" key="5">
    <source>
        <dbReference type="Proteomes" id="UP000199004"/>
    </source>
</evidence>
<reference evidence="4 5" key="1">
    <citation type="submission" date="2016-10" db="EMBL/GenBank/DDBJ databases">
        <authorList>
            <person name="de Groot N.N."/>
        </authorList>
    </citation>
    <scope>NUCLEOTIDE SEQUENCE [LARGE SCALE GENOMIC DNA]</scope>
    <source>
        <strain evidence="4 5">CGMCC 1.11147</strain>
    </source>
</reference>
<gene>
    <name evidence="4" type="ORF">SAMN05192576_0807</name>
</gene>
<feature type="transmembrane region" description="Helical" evidence="2">
    <location>
        <begin position="82"/>
        <end position="101"/>
    </location>
</feature>
<dbReference type="EMBL" id="FNIC01000001">
    <property type="protein sequence ID" value="SDM73327.1"/>
    <property type="molecule type" value="Genomic_DNA"/>
</dbReference>
<dbReference type="OrthoDB" id="3791007at2"/>
<proteinExistence type="predicted"/>
<evidence type="ECO:0000259" key="3">
    <source>
        <dbReference type="Pfam" id="PF13828"/>
    </source>
</evidence>
<feature type="region of interest" description="Disordered" evidence="1">
    <location>
        <begin position="1"/>
        <end position="21"/>
    </location>
</feature>
<dbReference type="Proteomes" id="UP000199004">
    <property type="component" value="Unassembled WGS sequence"/>
</dbReference>
<dbReference type="Pfam" id="PF13828">
    <property type="entry name" value="DUF4190"/>
    <property type="match status" value="1"/>
</dbReference>
<keyword evidence="2" id="KW-1133">Transmembrane helix</keyword>
<feature type="domain" description="DUF4190" evidence="3">
    <location>
        <begin position="30"/>
        <end position="96"/>
    </location>
</feature>
<sequence length="117" mass="12400">MSYNEPPPPPPQYGAPQPGYGAQPQKNSVMAIIGLVLGIIGVIPCFWGCFIFSIGGVILGLLGKKDVRESNGTKKGENLAQWGFILGLVGIALGVIYWILIGTGVIDFTYEGQFGDS</sequence>
<keyword evidence="2" id="KW-0812">Transmembrane</keyword>
<keyword evidence="5" id="KW-1185">Reference proteome</keyword>
<keyword evidence="2" id="KW-0472">Membrane</keyword>
<evidence type="ECO:0000256" key="2">
    <source>
        <dbReference type="SAM" id="Phobius"/>
    </source>
</evidence>
<dbReference type="RefSeq" id="WP_091022078.1">
    <property type="nucleotide sequence ID" value="NZ_BKAE01000003.1"/>
</dbReference>
<feature type="transmembrane region" description="Helical" evidence="2">
    <location>
        <begin position="29"/>
        <end position="62"/>
    </location>
</feature>
<dbReference type="AlphaFoldDB" id="A0A1G9VMJ3"/>
<evidence type="ECO:0000313" key="4">
    <source>
        <dbReference type="EMBL" id="SDM73327.1"/>
    </source>
</evidence>
<name>A0A1G9VMJ3_9ACTN</name>